<evidence type="ECO:0000313" key="2">
    <source>
        <dbReference type="Proteomes" id="UP000192582"/>
    </source>
</evidence>
<evidence type="ECO:0008006" key="3">
    <source>
        <dbReference type="Google" id="ProtNLM"/>
    </source>
</evidence>
<accession>A0A1W1UC15</accession>
<evidence type="ECO:0000313" key="1">
    <source>
        <dbReference type="EMBL" id="SMB78334.1"/>
    </source>
</evidence>
<dbReference type="AlphaFoldDB" id="A0A1W1UC15"/>
<gene>
    <name evidence="1" type="ORF">SAMN00790413_06608</name>
</gene>
<keyword evidence="2" id="KW-1185">Reference proteome</keyword>
<dbReference type="EMBL" id="FWWU01000002">
    <property type="protein sequence ID" value="SMB78334.1"/>
    <property type="molecule type" value="Genomic_DNA"/>
</dbReference>
<sequence length="107" mass="12027">MGVTPHAERRLRRLIHHQNQRTELNAETLTERLQTQGAERVAGEAEVVVVLDGSDLRKPHSQKLEHLDVVRDLKGNLVPGYHTLNAIGASKPAVSPHVQHAESWFFE</sequence>
<protein>
    <recommendedName>
        <fullName evidence="3">DDE superfamily endonuclease</fullName>
    </recommendedName>
</protein>
<organism evidence="1 2">
    <name type="scientific">Deinococcus hopiensis KR-140</name>
    <dbReference type="NCBI Taxonomy" id="695939"/>
    <lineage>
        <taxon>Bacteria</taxon>
        <taxon>Thermotogati</taxon>
        <taxon>Deinococcota</taxon>
        <taxon>Deinococci</taxon>
        <taxon>Deinococcales</taxon>
        <taxon>Deinococcaceae</taxon>
        <taxon>Deinococcus</taxon>
    </lineage>
</organism>
<proteinExistence type="predicted"/>
<dbReference type="Proteomes" id="UP000192582">
    <property type="component" value="Unassembled WGS sequence"/>
</dbReference>
<name>A0A1W1UC15_9DEIO</name>
<reference evidence="1 2" key="1">
    <citation type="submission" date="2017-04" db="EMBL/GenBank/DDBJ databases">
        <authorList>
            <person name="Afonso C.L."/>
            <person name="Miller P.J."/>
            <person name="Scott M.A."/>
            <person name="Spackman E."/>
            <person name="Goraichik I."/>
            <person name="Dimitrov K.M."/>
            <person name="Suarez D.L."/>
            <person name="Swayne D.E."/>
        </authorList>
    </citation>
    <scope>NUCLEOTIDE SEQUENCE [LARGE SCALE GENOMIC DNA]</scope>
    <source>
        <strain evidence="1 2">KR-140</strain>
    </source>
</reference>